<evidence type="ECO:0000256" key="1">
    <source>
        <dbReference type="SAM" id="Phobius"/>
    </source>
</evidence>
<keyword evidence="3" id="KW-1185">Reference proteome</keyword>
<evidence type="ECO:0000313" key="3">
    <source>
        <dbReference type="Proteomes" id="UP001206548"/>
    </source>
</evidence>
<evidence type="ECO:0000313" key="2">
    <source>
        <dbReference type="EMBL" id="MCS4488701.1"/>
    </source>
</evidence>
<organism evidence="2 3">
    <name type="scientific">Streptococcus sciuri</name>
    <dbReference type="NCBI Taxonomy" id="2973939"/>
    <lineage>
        <taxon>Bacteria</taxon>
        <taxon>Bacillati</taxon>
        <taxon>Bacillota</taxon>
        <taxon>Bacilli</taxon>
        <taxon>Lactobacillales</taxon>
        <taxon>Streptococcaceae</taxon>
        <taxon>Streptococcus</taxon>
    </lineage>
</organism>
<feature type="transmembrane region" description="Helical" evidence="1">
    <location>
        <begin position="61"/>
        <end position="80"/>
    </location>
</feature>
<keyword evidence="1" id="KW-0812">Transmembrane</keyword>
<name>A0ABT2F882_9STRE</name>
<dbReference type="RefSeq" id="WP_259139090.1">
    <property type="nucleotide sequence ID" value="NZ_JANUXX010000008.1"/>
</dbReference>
<accession>A0ABT2F882</accession>
<dbReference type="Pfam" id="PF11877">
    <property type="entry name" value="DUF3397"/>
    <property type="match status" value="1"/>
</dbReference>
<proteinExistence type="predicted"/>
<feature type="transmembrane region" description="Helical" evidence="1">
    <location>
        <begin position="92"/>
        <end position="114"/>
    </location>
</feature>
<sequence length="115" mass="13550">MIYKFIALLLLVLTPIFSSIIVNLLGLKRFKWLFSDIAFPLYILEIFLLSSKFLAHGLFPYLISLFSFSALMIAIFLILKKHHFSYRRFVKLFWRVGFLIASLAYFGLVIYIFLI</sequence>
<keyword evidence="1" id="KW-1133">Transmembrane helix</keyword>
<keyword evidence="1" id="KW-0472">Membrane</keyword>
<dbReference type="InterPro" id="IPR024515">
    <property type="entry name" value="DUF3397"/>
</dbReference>
<protein>
    <submittedName>
        <fullName evidence="2">DUF3397 domain-containing protein</fullName>
    </submittedName>
</protein>
<dbReference type="Proteomes" id="UP001206548">
    <property type="component" value="Unassembled WGS sequence"/>
</dbReference>
<comment type="caution">
    <text evidence="2">The sequence shown here is derived from an EMBL/GenBank/DDBJ whole genome shotgun (WGS) entry which is preliminary data.</text>
</comment>
<dbReference type="EMBL" id="JANUXX010000008">
    <property type="protein sequence ID" value="MCS4488701.1"/>
    <property type="molecule type" value="Genomic_DNA"/>
</dbReference>
<feature type="transmembrane region" description="Helical" evidence="1">
    <location>
        <begin position="6"/>
        <end position="25"/>
    </location>
</feature>
<gene>
    <name evidence="2" type="ORF">NXS10_07000</name>
</gene>
<reference evidence="2 3" key="1">
    <citation type="journal article" date="2023" name="Int. J. Syst. Evol. Microbiol.">
        <title>Streptococcus sciuri sp. nov., Staphylococcus marylandisciuri sp. nov. and Staphylococcus americanisciuri sp. nov., isolated from faeces of eastern grey squirrel (Sciurus carolinensis).</title>
        <authorList>
            <person name="Volokhov D.V."/>
            <person name="Zagorodnyaya T.A."/>
            <person name="Furtak V.A."/>
            <person name="Nattanmai G."/>
            <person name="Randall L."/>
            <person name="Jose S."/>
            <person name="Gao Y."/>
            <person name="Eisenberg T."/>
            <person name="Delmonte P."/>
            <person name="Blom J."/>
            <person name="Mitchell K.K."/>
        </authorList>
    </citation>
    <scope>NUCLEOTIDE SEQUENCE [LARGE SCALE GENOMIC DNA]</scope>
    <source>
        <strain evidence="2 3">SQ9-PEA</strain>
    </source>
</reference>